<proteinExistence type="predicted"/>
<dbReference type="STRING" id="333138.LQ50_16395"/>
<protein>
    <recommendedName>
        <fullName evidence="4">DUF4181 domain-containing protein</fullName>
    </recommendedName>
</protein>
<feature type="transmembrane region" description="Helical" evidence="1">
    <location>
        <begin position="6"/>
        <end position="24"/>
    </location>
</feature>
<keyword evidence="1" id="KW-0472">Membrane</keyword>
<comment type="caution">
    <text evidence="2">The sequence shown here is derived from an EMBL/GenBank/DDBJ whole genome shotgun (WGS) entry which is preliminary data.</text>
</comment>
<dbReference type="EMBL" id="JRJU01000021">
    <property type="protein sequence ID" value="KHF39280.1"/>
    <property type="molecule type" value="Genomic_DNA"/>
</dbReference>
<keyword evidence="1" id="KW-0812">Transmembrane</keyword>
<dbReference type="InterPro" id="IPR025441">
    <property type="entry name" value="DUF4181"/>
</dbReference>
<sequence>MGLTLSLLYLFIIGLIVAYFAKILRRKLNIRKIKYEKKPKLQTLGESLLIFLFVFSVEFIETTSYLITWKTFVFLIAFIGFVAFMQWKHHPNRQEYVITIVVGFVFLFIFSFNLVFQFPNFIFR</sequence>
<accession>A0A0B0IDB7</accession>
<feature type="transmembrane region" description="Helical" evidence="1">
    <location>
        <begin position="44"/>
        <end position="60"/>
    </location>
</feature>
<dbReference type="Proteomes" id="UP000030832">
    <property type="component" value="Unassembled WGS sequence"/>
</dbReference>
<evidence type="ECO:0000256" key="1">
    <source>
        <dbReference type="SAM" id="Phobius"/>
    </source>
</evidence>
<name>A0A0B0IDB7_9BACI</name>
<evidence type="ECO:0008006" key="4">
    <source>
        <dbReference type="Google" id="ProtNLM"/>
    </source>
</evidence>
<reference evidence="2 3" key="1">
    <citation type="submission" date="2014-09" db="EMBL/GenBank/DDBJ databases">
        <title>Genome sequencing and annotation of Bacillus Okhensis strain Kh10-101T.</title>
        <authorList>
            <person name="Prakash J.S."/>
        </authorList>
    </citation>
    <scope>NUCLEOTIDE SEQUENCE [LARGE SCALE GENOMIC DNA]</scope>
    <source>
        <strain evidence="3">Kh10-101T</strain>
    </source>
</reference>
<dbReference type="OrthoDB" id="9801679at2"/>
<gene>
    <name evidence="2" type="ORF">LQ50_16395</name>
</gene>
<evidence type="ECO:0000313" key="3">
    <source>
        <dbReference type="Proteomes" id="UP000030832"/>
    </source>
</evidence>
<feature type="transmembrane region" description="Helical" evidence="1">
    <location>
        <begin position="66"/>
        <end position="84"/>
    </location>
</feature>
<feature type="transmembrane region" description="Helical" evidence="1">
    <location>
        <begin position="96"/>
        <end position="116"/>
    </location>
</feature>
<keyword evidence="3" id="KW-1185">Reference proteome</keyword>
<dbReference type="AlphaFoldDB" id="A0A0B0IDB7"/>
<organism evidence="2 3">
    <name type="scientific">Halalkalibacter okhensis</name>
    <dbReference type="NCBI Taxonomy" id="333138"/>
    <lineage>
        <taxon>Bacteria</taxon>
        <taxon>Bacillati</taxon>
        <taxon>Bacillota</taxon>
        <taxon>Bacilli</taxon>
        <taxon>Bacillales</taxon>
        <taxon>Bacillaceae</taxon>
        <taxon>Halalkalibacter</taxon>
    </lineage>
</organism>
<evidence type="ECO:0000313" key="2">
    <source>
        <dbReference type="EMBL" id="KHF39280.1"/>
    </source>
</evidence>
<dbReference type="Pfam" id="PF13789">
    <property type="entry name" value="DUF4181"/>
    <property type="match status" value="1"/>
</dbReference>
<keyword evidence="1" id="KW-1133">Transmembrane helix</keyword>
<dbReference type="RefSeq" id="WP_034630945.1">
    <property type="nucleotide sequence ID" value="NZ_JRJU01000021.1"/>
</dbReference>